<keyword evidence="8" id="KW-1185">Reference proteome</keyword>
<keyword evidence="4 6" id="KW-1133">Transmembrane helix</keyword>
<proteinExistence type="predicted"/>
<sequence>MRSRQAMKNMIANIFLQAIVFLSGIVLPRFFLEAYGSSINGMVTSVNQFLMYLGLAEAGVGTASVVALYGPLAEENQNEINSILSATRRFYNRSGYLFGALVAGFVFIYPYLITQQLSASLVRTMILILASSTLVDYFCLGKYKVLLTANQKGYVIAYIQALGTTLNMAVTILLIYNHANVLLVKGIATLVYILRFFLVKAYVRRWYEEVDFQAEPKRDGLKQRGAALLHQIVGVIVNNTDVVLLTVCLGSRSLVEVSVYGIYNMVIYAMNLLLTSFSNGLTAGFGEVISKGEKEVLKDSFSNYEYMYMIILMCVCTCMGVLLLPFVSVYTLHVTDANYIRPVSAMLFTLIIFLQNVRIPGLTIICAAGHFKETRGQAVLEAVINIVVSLSLVWKFGMNGVLFGTVCSYAYRSVEIVLYNRKYLVEGTGIISLKRIVRNVLAVVAIVCLLMNVVPQQMTSFLTWGVYAVITGGVSLAVLLVLNYVCEPAEFKKVVQRMKSIGRQRG</sequence>
<evidence type="ECO:0000256" key="4">
    <source>
        <dbReference type="ARBA" id="ARBA00022989"/>
    </source>
</evidence>
<dbReference type="EMBL" id="SMMX01000026">
    <property type="protein sequence ID" value="TDA20253.1"/>
    <property type="molecule type" value="Genomic_DNA"/>
</dbReference>
<comment type="subcellular location">
    <subcellularLocation>
        <location evidence="1">Cell membrane</location>
        <topology evidence="1">Multi-pass membrane protein</topology>
    </subcellularLocation>
</comment>
<dbReference type="InterPro" id="IPR050833">
    <property type="entry name" value="Poly_Biosynth_Transport"/>
</dbReference>
<evidence type="ECO:0000256" key="6">
    <source>
        <dbReference type="SAM" id="Phobius"/>
    </source>
</evidence>
<feature type="transmembrane region" description="Helical" evidence="6">
    <location>
        <begin position="378"/>
        <end position="394"/>
    </location>
</feature>
<evidence type="ECO:0000256" key="2">
    <source>
        <dbReference type="ARBA" id="ARBA00022475"/>
    </source>
</evidence>
<feature type="transmembrane region" description="Helical" evidence="6">
    <location>
        <begin position="182"/>
        <end position="203"/>
    </location>
</feature>
<gene>
    <name evidence="7" type="ORF">E1963_18080</name>
</gene>
<feature type="transmembrane region" description="Helical" evidence="6">
    <location>
        <begin position="155"/>
        <end position="176"/>
    </location>
</feature>
<feature type="transmembrane region" description="Helical" evidence="6">
    <location>
        <begin position="12"/>
        <end position="31"/>
    </location>
</feature>
<evidence type="ECO:0000256" key="3">
    <source>
        <dbReference type="ARBA" id="ARBA00022692"/>
    </source>
</evidence>
<organism evidence="7 8">
    <name type="scientific">Extibacter muris</name>
    <dbReference type="NCBI Taxonomy" id="1796622"/>
    <lineage>
        <taxon>Bacteria</taxon>
        <taxon>Bacillati</taxon>
        <taxon>Bacillota</taxon>
        <taxon>Clostridia</taxon>
        <taxon>Lachnospirales</taxon>
        <taxon>Lachnospiraceae</taxon>
        <taxon>Extibacter</taxon>
    </lineage>
</organism>
<comment type="caution">
    <text evidence="7">The sequence shown here is derived from an EMBL/GenBank/DDBJ whole genome shotgun (WGS) entry which is preliminary data.</text>
</comment>
<dbReference type="PANTHER" id="PTHR30250">
    <property type="entry name" value="PST FAMILY PREDICTED COLANIC ACID TRANSPORTER"/>
    <property type="match status" value="1"/>
</dbReference>
<feature type="transmembrane region" description="Helical" evidence="6">
    <location>
        <begin position="51"/>
        <end position="73"/>
    </location>
</feature>
<feature type="transmembrane region" description="Helical" evidence="6">
    <location>
        <begin position="125"/>
        <end position="143"/>
    </location>
</feature>
<feature type="transmembrane region" description="Helical" evidence="6">
    <location>
        <begin position="464"/>
        <end position="486"/>
    </location>
</feature>
<dbReference type="PANTHER" id="PTHR30250:SF26">
    <property type="entry name" value="PSMA PROTEIN"/>
    <property type="match status" value="1"/>
</dbReference>
<evidence type="ECO:0008006" key="9">
    <source>
        <dbReference type="Google" id="ProtNLM"/>
    </source>
</evidence>
<reference evidence="7 8" key="1">
    <citation type="journal article" date="2016" name="Nat. Microbiol.">
        <title>The Mouse Intestinal Bacterial Collection (miBC) provides host-specific insight into cultured diversity and functional potential of the gut microbiota.</title>
        <authorList>
            <person name="Lagkouvardos I."/>
            <person name="Pukall R."/>
            <person name="Abt B."/>
            <person name="Foesel B.U."/>
            <person name="Meier-Kolthoff J.P."/>
            <person name="Kumar N."/>
            <person name="Bresciani A."/>
            <person name="Martinez I."/>
            <person name="Just S."/>
            <person name="Ziegler C."/>
            <person name="Brugiroux S."/>
            <person name="Garzetti D."/>
            <person name="Wenning M."/>
            <person name="Bui T.P."/>
            <person name="Wang J."/>
            <person name="Hugenholtz F."/>
            <person name="Plugge C.M."/>
            <person name="Peterson D.A."/>
            <person name="Hornef M.W."/>
            <person name="Baines J.F."/>
            <person name="Smidt H."/>
            <person name="Walter J."/>
            <person name="Kristiansen K."/>
            <person name="Nielsen H.B."/>
            <person name="Haller D."/>
            <person name="Overmann J."/>
            <person name="Stecher B."/>
            <person name="Clavel T."/>
        </authorList>
    </citation>
    <scope>NUCLEOTIDE SEQUENCE [LARGE SCALE GENOMIC DNA]</scope>
    <source>
        <strain evidence="7 8">DSM 28560</strain>
    </source>
</reference>
<keyword evidence="3 6" id="KW-0812">Transmembrane</keyword>
<feature type="transmembrane region" description="Helical" evidence="6">
    <location>
        <begin position="94"/>
        <end position="113"/>
    </location>
</feature>
<dbReference type="GO" id="GO:0005886">
    <property type="term" value="C:plasma membrane"/>
    <property type="evidence" value="ECO:0007669"/>
    <property type="project" value="UniProtKB-SubCell"/>
</dbReference>
<dbReference type="Proteomes" id="UP000295710">
    <property type="component" value="Unassembled WGS sequence"/>
</dbReference>
<keyword evidence="5 6" id="KW-0472">Membrane</keyword>
<feature type="transmembrane region" description="Helical" evidence="6">
    <location>
        <begin position="339"/>
        <end position="357"/>
    </location>
</feature>
<evidence type="ECO:0000313" key="8">
    <source>
        <dbReference type="Proteomes" id="UP000295710"/>
    </source>
</evidence>
<feature type="transmembrane region" description="Helical" evidence="6">
    <location>
        <begin position="440"/>
        <end position="458"/>
    </location>
</feature>
<keyword evidence="2" id="KW-1003">Cell membrane</keyword>
<protein>
    <recommendedName>
        <fullName evidence="9">Polysaccharide biosynthesis protein C-terminal domain-containing protein</fullName>
    </recommendedName>
</protein>
<evidence type="ECO:0000256" key="5">
    <source>
        <dbReference type="ARBA" id="ARBA00023136"/>
    </source>
</evidence>
<dbReference type="RefSeq" id="WP_132281113.1">
    <property type="nucleotide sequence ID" value="NZ_JAOBST010000040.1"/>
</dbReference>
<accession>A0A4R4FC77</accession>
<evidence type="ECO:0000313" key="7">
    <source>
        <dbReference type="EMBL" id="TDA20253.1"/>
    </source>
</evidence>
<name>A0A4R4FC77_9FIRM</name>
<feature type="transmembrane region" description="Helical" evidence="6">
    <location>
        <begin position="306"/>
        <end position="327"/>
    </location>
</feature>
<evidence type="ECO:0000256" key="1">
    <source>
        <dbReference type="ARBA" id="ARBA00004651"/>
    </source>
</evidence>
<dbReference type="AlphaFoldDB" id="A0A4R4FC77"/>